<evidence type="ECO:0000256" key="9">
    <source>
        <dbReference type="ARBA" id="ARBA00023136"/>
    </source>
</evidence>
<evidence type="ECO:0008006" key="14">
    <source>
        <dbReference type="Google" id="ProtNLM"/>
    </source>
</evidence>
<evidence type="ECO:0000256" key="3">
    <source>
        <dbReference type="ARBA" id="ARBA00022448"/>
    </source>
</evidence>
<sequence length="355" mass="40041">MNARKNECVIFPVEQVIATSCGAMCTALLMTPFDVVRIRLQSQQHPLSKGDCFVFRNGLGDHICTCFNGQETVPWYNRTIPGKYSGTIDALLKITRSEGIRSLWSGLPPTLVMSLPNTVIYFTTYEQLKCFMGYKRTNLNPVIPGVAGGLARILAVLVTSPLELIRTKKMSEKLSYSELLNMLKGSIESDGLRSLWRGLIPTIWRDLPFSIFYWSTYERLKLSIMKKFSTSPTLSAFYSGATAGALATVLTHPFDTVKSIRQVQLGNNQPLATNHGEVCCRLSPLAKRKYSCCYHLIDSFFTRDTSSNSRWTTIIKIAIILIFMRTSLVTANACEKELFVLLLLYLSRYFENKCR</sequence>
<evidence type="ECO:0000256" key="6">
    <source>
        <dbReference type="ARBA" id="ARBA00022792"/>
    </source>
</evidence>
<dbReference type="OrthoDB" id="1747031at2759"/>
<dbReference type="AlphaFoldDB" id="A0A815FM01"/>
<gene>
    <name evidence="12" type="ORF">EDS130_LOCUS31984</name>
</gene>
<dbReference type="SUPFAM" id="SSF103506">
    <property type="entry name" value="Mitochondrial carrier"/>
    <property type="match status" value="1"/>
</dbReference>
<dbReference type="InterPro" id="IPR018108">
    <property type="entry name" value="MCP_transmembrane"/>
</dbReference>
<evidence type="ECO:0000256" key="4">
    <source>
        <dbReference type="ARBA" id="ARBA00022692"/>
    </source>
</evidence>
<dbReference type="GO" id="GO:0005743">
    <property type="term" value="C:mitochondrial inner membrane"/>
    <property type="evidence" value="ECO:0007669"/>
    <property type="project" value="UniProtKB-SubCell"/>
</dbReference>
<evidence type="ECO:0000313" key="13">
    <source>
        <dbReference type="Proteomes" id="UP000663852"/>
    </source>
</evidence>
<keyword evidence="7" id="KW-1133">Transmembrane helix</keyword>
<comment type="similarity">
    <text evidence="2 11">Belongs to the mitochondrial carrier (TC 2.A.29) family.</text>
</comment>
<organism evidence="12 13">
    <name type="scientific">Adineta ricciae</name>
    <name type="common">Rotifer</name>
    <dbReference type="NCBI Taxonomy" id="249248"/>
    <lineage>
        <taxon>Eukaryota</taxon>
        <taxon>Metazoa</taxon>
        <taxon>Spiralia</taxon>
        <taxon>Gnathifera</taxon>
        <taxon>Rotifera</taxon>
        <taxon>Eurotatoria</taxon>
        <taxon>Bdelloidea</taxon>
        <taxon>Adinetida</taxon>
        <taxon>Adinetidae</taxon>
        <taxon>Adineta</taxon>
    </lineage>
</organism>
<evidence type="ECO:0000256" key="8">
    <source>
        <dbReference type="ARBA" id="ARBA00023128"/>
    </source>
</evidence>
<dbReference type="PANTHER" id="PTHR45760:SF2">
    <property type="entry name" value="FI19922P1-RELATED"/>
    <property type="match status" value="1"/>
</dbReference>
<dbReference type="GO" id="GO:1990542">
    <property type="term" value="P:mitochondrial transmembrane transport"/>
    <property type="evidence" value="ECO:0007669"/>
    <property type="project" value="InterPro"/>
</dbReference>
<accession>A0A815FM01</accession>
<dbReference type="InterPro" id="IPR023395">
    <property type="entry name" value="MCP_dom_sf"/>
</dbReference>
<keyword evidence="6" id="KW-0999">Mitochondrion inner membrane</keyword>
<dbReference type="PANTHER" id="PTHR45760">
    <property type="entry name" value="FI19922P1-RELATED"/>
    <property type="match status" value="1"/>
</dbReference>
<dbReference type="Proteomes" id="UP000663852">
    <property type="component" value="Unassembled WGS sequence"/>
</dbReference>
<evidence type="ECO:0000256" key="1">
    <source>
        <dbReference type="ARBA" id="ARBA00004448"/>
    </source>
</evidence>
<keyword evidence="4 10" id="KW-0812">Transmembrane</keyword>
<keyword evidence="9 10" id="KW-0472">Membrane</keyword>
<proteinExistence type="inferred from homology"/>
<dbReference type="Gene3D" id="1.50.40.10">
    <property type="entry name" value="Mitochondrial carrier domain"/>
    <property type="match status" value="1"/>
</dbReference>
<keyword evidence="3 11" id="KW-0813">Transport</keyword>
<comment type="subcellular location">
    <subcellularLocation>
        <location evidence="1">Mitochondrion inner membrane</location>
        <topology evidence="1">Multi-pass membrane protein</topology>
    </subcellularLocation>
</comment>
<reference evidence="12" key="1">
    <citation type="submission" date="2021-02" db="EMBL/GenBank/DDBJ databases">
        <authorList>
            <person name="Nowell W R."/>
        </authorList>
    </citation>
    <scope>NUCLEOTIDE SEQUENCE</scope>
</reference>
<keyword evidence="5" id="KW-0677">Repeat</keyword>
<evidence type="ECO:0000313" key="12">
    <source>
        <dbReference type="EMBL" id="CAF1327233.1"/>
    </source>
</evidence>
<evidence type="ECO:0000256" key="10">
    <source>
        <dbReference type="PROSITE-ProRule" id="PRU00282"/>
    </source>
</evidence>
<evidence type="ECO:0000256" key="11">
    <source>
        <dbReference type="RuleBase" id="RU000488"/>
    </source>
</evidence>
<evidence type="ECO:0000256" key="7">
    <source>
        <dbReference type="ARBA" id="ARBA00022989"/>
    </source>
</evidence>
<feature type="repeat" description="Solcar" evidence="10">
    <location>
        <begin position="14"/>
        <end position="131"/>
    </location>
</feature>
<evidence type="ECO:0000256" key="5">
    <source>
        <dbReference type="ARBA" id="ARBA00022737"/>
    </source>
</evidence>
<dbReference type="Pfam" id="PF00153">
    <property type="entry name" value="Mito_carr"/>
    <property type="match status" value="4"/>
</dbReference>
<protein>
    <recommendedName>
        <fullName evidence="14">Solute carrier family 25 member 40</fullName>
    </recommendedName>
</protein>
<dbReference type="InterPro" id="IPR045315">
    <property type="entry name" value="Mtm1-like"/>
</dbReference>
<keyword evidence="8" id="KW-0496">Mitochondrion</keyword>
<evidence type="ECO:0000256" key="2">
    <source>
        <dbReference type="ARBA" id="ARBA00006375"/>
    </source>
</evidence>
<dbReference type="PROSITE" id="PS50920">
    <property type="entry name" value="SOLCAR"/>
    <property type="match status" value="2"/>
</dbReference>
<dbReference type="EMBL" id="CAJNOJ010000240">
    <property type="protein sequence ID" value="CAF1327233.1"/>
    <property type="molecule type" value="Genomic_DNA"/>
</dbReference>
<name>A0A815FM01_ADIRI</name>
<comment type="caution">
    <text evidence="12">The sequence shown here is derived from an EMBL/GenBank/DDBJ whole genome shotgun (WGS) entry which is preliminary data.</text>
</comment>
<feature type="repeat" description="Solcar" evidence="10">
    <location>
        <begin position="139"/>
        <end position="223"/>
    </location>
</feature>